<keyword evidence="3 8" id="KW-0812">Transmembrane</keyword>
<dbReference type="AlphaFoldDB" id="A0A8E0RQ54"/>
<dbReference type="GO" id="GO:0015271">
    <property type="term" value="F:outward rectifier potassium channel activity"/>
    <property type="evidence" value="ECO:0007669"/>
    <property type="project" value="TreeGrafter"/>
</dbReference>
<dbReference type="InterPro" id="IPR013099">
    <property type="entry name" value="K_chnl_dom"/>
</dbReference>
<gene>
    <name evidence="12" type="ORF">FBUS_07051</name>
</gene>
<evidence type="ECO:0000256" key="10">
    <source>
        <dbReference type="SAM" id="Phobius"/>
    </source>
</evidence>
<evidence type="ECO:0000256" key="8">
    <source>
        <dbReference type="RuleBase" id="RU003857"/>
    </source>
</evidence>
<evidence type="ECO:0000256" key="9">
    <source>
        <dbReference type="SAM" id="MobiDB-lite"/>
    </source>
</evidence>
<feature type="transmembrane region" description="Helical" evidence="10">
    <location>
        <begin position="673"/>
        <end position="693"/>
    </location>
</feature>
<dbReference type="Proteomes" id="UP000728185">
    <property type="component" value="Unassembled WGS sequence"/>
</dbReference>
<keyword evidence="7 8" id="KW-0407">Ion channel</keyword>
<feature type="domain" description="Potassium channel" evidence="11">
    <location>
        <begin position="192"/>
        <end position="251"/>
    </location>
</feature>
<keyword evidence="6 10" id="KW-0472">Membrane</keyword>
<comment type="caution">
    <text evidence="12">The sequence shown here is derived from an EMBL/GenBank/DDBJ whole genome shotgun (WGS) entry which is preliminary data.</text>
</comment>
<keyword evidence="13" id="KW-1185">Reference proteome</keyword>
<dbReference type="InterPro" id="IPR003280">
    <property type="entry name" value="2pore_dom_K_chnl"/>
</dbReference>
<feature type="region of interest" description="Disordered" evidence="9">
    <location>
        <begin position="311"/>
        <end position="341"/>
    </location>
</feature>
<feature type="transmembrane region" description="Helical" evidence="10">
    <location>
        <begin position="601"/>
        <end position="623"/>
    </location>
</feature>
<feature type="compositionally biased region" description="Low complexity" evidence="9">
    <location>
        <begin position="451"/>
        <end position="466"/>
    </location>
</feature>
<evidence type="ECO:0000313" key="12">
    <source>
        <dbReference type="EMBL" id="KAA0184621.1"/>
    </source>
</evidence>
<dbReference type="EMBL" id="LUCM01010997">
    <property type="protein sequence ID" value="KAA0184621.1"/>
    <property type="molecule type" value="Genomic_DNA"/>
</dbReference>
<organism evidence="12 13">
    <name type="scientific">Fasciolopsis buskii</name>
    <dbReference type="NCBI Taxonomy" id="27845"/>
    <lineage>
        <taxon>Eukaryota</taxon>
        <taxon>Metazoa</taxon>
        <taxon>Spiralia</taxon>
        <taxon>Lophotrochozoa</taxon>
        <taxon>Platyhelminthes</taxon>
        <taxon>Trematoda</taxon>
        <taxon>Digenea</taxon>
        <taxon>Plagiorchiida</taxon>
        <taxon>Echinostomata</taxon>
        <taxon>Echinostomatoidea</taxon>
        <taxon>Fasciolidae</taxon>
        <taxon>Fasciolopsis</taxon>
    </lineage>
</organism>
<reference evidence="12" key="1">
    <citation type="submission" date="2019-05" db="EMBL/GenBank/DDBJ databases">
        <title>Annotation for the trematode Fasciolopsis buski.</title>
        <authorList>
            <person name="Choi Y.-J."/>
        </authorList>
    </citation>
    <scope>NUCLEOTIDE SEQUENCE</scope>
    <source>
        <strain evidence="12">HT</strain>
        <tissue evidence="12">Whole worm</tissue>
    </source>
</reference>
<keyword evidence="2 8" id="KW-0813">Transport</keyword>
<dbReference type="PRINTS" id="PR01333">
    <property type="entry name" value="2POREKCHANEL"/>
</dbReference>
<keyword evidence="4 10" id="KW-1133">Transmembrane helix</keyword>
<comment type="similarity">
    <text evidence="8">Belongs to the two pore domain potassium channel (TC 1.A.1.8) family.</text>
</comment>
<sequence>MVKAKNFSIGGNKKEDAKFGFSIGLKPKGLECEESSCVPKINNKTKTFHSNNSAISEGFRTFSGRARVLLKGVRLPLLGFFTFYILFVIGGAVVFRLLELPTERAARLRLFALQVGFLRDHPCVSETDLFDLIQAIIRFHGMGIDATLIDDISKYSKIDFPTNWMSNFTSTIDGPVGREIRKIAEKQLLEDEQTSGNWNLEQAIFFASTVVTTVGYGKVSPYTNSGKIFCSFFASVGIPITLVFSSVLVSICMHPIRKSREGLVTRFCGSEDDSVSYMWPSDYQDKSHYHQQLRSSVPDLSRDPFPCFSEPGSRKKPHPYAVHFDQMPKGSPKSVADLGDSRESSDCLMKEDESCDAHSILTIKTIPSETLGSMDYLTKEEHITPQVPPIGLFPPTSLTGLHSTDIMGLRQRSNSCPEIEVTTNHPFPTNELKTTSQGLKLNLTDKQFDGSSQSIHNNSNNNRPLSRQTRGSDENNYDMENNPWSDTKGNVFTGHSRPESHLSIFNRMKNHAKKICLRWKQERGQDWSVDFPLSERSTIDFSERYQHSVGTATSLVNRAGPSCLALSHFLISRCDTALIKGVPVSELHMGKGTNKRFKIRLLHFLFLVTFIIWIVIFLPAFIFRLTEETWSYLDAFYFCVISVTTVGLGDLVPSGHAASVGDPLGSRQYFRSMYTIFSAIYLLFGTTMVLLGLRSFDEILAVEMENKQHRMSQLTRHHTLGSLNSEIIYGSGPITVFNTRQKVSQGKHAEENIPTKRTSHVDLHPIPLHMDPV</sequence>
<keyword evidence="5 8" id="KW-0406">Ion transport</keyword>
<evidence type="ECO:0000256" key="3">
    <source>
        <dbReference type="ARBA" id="ARBA00022692"/>
    </source>
</evidence>
<feature type="transmembrane region" description="Helical" evidence="10">
    <location>
        <begin position="75"/>
        <end position="98"/>
    </location>
</feature>
<evidence type="ECO:0000259" key="11">
    <source>
        <dbReference type="Pfam" id="PF07885"/>
    </source>
</evidence>
<comment type="subcellular location">
    <subcellularLocation>
        <location evidence="1">Membrane</location>
        <topology evidence="1">Multi-pass membrane protein</topology>
    </subcellularLocation>
</comment>
<dbReference type="GO" id="GO:0005886">
    <property type="term" value="C:plasma membrane"/>
    <property type="evidence" value="ECO:0007669"/>
    <property type="project" value="TreeGrafter"/>
</dbReference>
<dbReference type="Gene3D" id="1.10.287.70">
    <property type="match status" value="2"/>
</dbReference>
<evidence type="ECO:0000256" key="6">
    <source>
        <dbReference type="ARBA" id="ARBA00023136"/>
    </source>
</evidence>
<dbReference type="GO" id="GO:0022841">
    <property type="term" value="F:potassium ion leak channel activity"/>
    <property type="evidence" value="ECO:0007669"/>
    <property type="project" value="TreeGrafter"/>
</dbReference>
<dbReference type="OrthoDB" id="6277993at2759"/>
<dbReference type="PANTHER" id="PTHR11003:SF249">
    <property type="entry name" value="TWO PORE POTASSIUM CHANNEL PROTEIN SUP-9"/>
    <property type="match status" value="1"/>
</dbReference>
<name>A0A8E0RQ54_9TREM</name>
<evidence type="ECO:0000256" key="5">
    <source>
        <dbReference type="ARBA" id="ARBA00023065"/>
    </source>
</evidence>
<protein>
    <submittedName>
        <fullName evidence="12">Potassium channel subfamily K member 10</fullName>
    </submittedName>
</protein>
<evidence type="ECO:0000256" key="7">
    <source>
        <dbReference type="ARBA" id="ARBA00023303"/>
    </source>
</evidence>
<proteinExistence type="inferred from homology"/>
<evidence type="ECO:0000313" key="13">
    <source>
        <dbReference type="Proteomes" id="UP000728185"/>
    </source>
</evidence>
<dbReference type="Pfam" id="PF07885">
    <property type="entry name" value="Ion_trans_2"/>
    <property type="match status" value="2"/>
</dbReference>
<feature type="transmembrane region" description="Helical" evidence="10">
    <location>
        <begin position="635"/>
        <end position="652"/>
    </location>
</feature>
<dbReference type="SUPFAM" id="SSF81324">
    <property type="entry name" value="Voltage-gated potassium channels"/>
    <property type="match status" value="2"/>
</dbReference>
<evidence type="ECO:0000256" key="4">
    <source>
        <dbReference type="ARBA" id="ARBA00022989"/>
    </source>
</evidence>
<accession>A0A8E0RQ54</accession>
<evidence type="ECO:0000256" key="2">
    <source>
        <dbReference type="ARBA" id="ARBA00022448"/>
    </source>
</evidence>
<dbReference type="PANTHER" id="PTHR11003">
    <property type="entry name" value="POTASSIUM CHANNEL, SUBFAMILY K"/>
    <property type="match status" value="1"/>
</dbReference>
<dbReference type="GO" id="GO:0030322">
    <property type="term" value="P:stabilization of membrane potential"/>
    <property type="evidence" value="ECO:0007669"/>
    <property type="project" value="TreeGrafter"/>
</dbReference>
<evidence type="ECO:0000256" key="1">
    <source>
        <dbReference type="ARBA" id="ARBA00004141"/>
    </source>
</evidence>
<feature type="compositionally biased region" description="Polar residues" evidence="9">
    <location>
        <begin position="478"/>
        <end position="489"/>
    </location>
</feature>
<feature type="region of interest" description="Disordered" evidence="9">
    <location>
        <begin position="448"/>
        <end position="489"/>
    </location>
</feature>
<feature type="transmembrane region" description="Helical" evidence="10">
    <location>
        <begin position="232"/>
        <end position="253"/>
    </location>
</feature>
<feature type="domain" description="Potassium channel" evidence="11">
    <location>
        <begin position="612"/>
        <end position="698"/>
    </location>
</feature>